<sequence length="572" mass="62796">MAQSAIASAVSRNRHVEVSDDIKVVFAKYDLDKSGDISSRELRTVLQDLKVATTRAQAKQMIAEVAGPEACKLNLEQFAVIVAVARTLEAPIIAEQPIEEICKHSMFGANKPLPHQGKMRAFYTNSWTKGIVAALIVANFGINIVEKEIDADVRSQRYANFWNGSDLFFIIAFLIELLFNMYGYGGPVRAFWRDGWNVFDFIIVVVGIALMSGDPPPPLNKLKLLRAFRIFRLFKRVESLNKIITALIGAIPGVMNAFVILFVVFCVYAILAVELFRDFGKGGTHPVMYAGANLNEVVFSFNVTSVTPRGYAYGFEYFGSFTRAMFTLFQVMTGDSWAEAVARPLVFGLYSNSISTSIYFASFVLLTSIVLINLVVVVLLDKFAESKEDDGGNDAEDVLEGVHEMRAPRSASGAELDGRRSPSGAELVGRHQSPKSRRPSAGLPTSTSTDSEMLAFIVEQLASLKELRTAEVSEEVKALRLVVDKCSDDVAKLKAGSFASGHASYLTDQAKADKISELTGELTTARSQMETFAQAAAKPKPSFFSKIMPLFFGGGGSRSFGKMEDEVEMRKE</sequence>
<dbReference type="EMBL" id="JWZX01001544">
    <property type="protein sequence ID" value="KOO33338.1"/>
    <property type="molecule type" value="Genomic_DNA"/>
</dbReference>
<comment type="caution">
    <text evidence="9">The sequence shown here is derived from an EMBL/GenBank/DDBJ whole genome shotgun (WGS) entry which is preliminary data.</text>
</comment>
<evidence type="ECO:0000256" key="1">
    <source>
        <dbReference type="ARBA" id="ARBA00004141"/>
    </source>
</evidence>
<dbReference type="Pfam" id="PF00520">
    <property type="entry name" value="Ion_trans"/>
    <property type="match status" value="1"/>
</dbReference>
<reference evidence="10" key="1">
    <citation type="journal article" date="2015" name="PLoS Genet.">
        <title>Genome Sequence and Transcriptome Analyses of Chrysochromulina tobin: Metabolic Tools for Enhanced Algal Fitness in the Prominent Order Prymnesiales (Haptophyceae).</title>
        <authorList>
            <person name="Hovde B.T."/>
            <person name="Deodato C.R."/>
            <person name="Hunsperger H.M."/>
            <person name="Ryken S.A."/>
            <person name="Yost W."/>
            <person name="Jha R.K."/>
            <person name="Patterson J."/>
            <person name="Monnat R.J. Jr."/>
            <person name="Barlow S.B."/>
            <person name="Starkenburg S.R."/>
            <person name="Cattolico R.A."/>
        </authorList>
    </citation>
    <scope>NUCLEOTIDE SEQUENCE</scope>
    <source>
        <strain evidence="10">CCMP291</strain>
    </source>
</reference>
<feature type="transmembrane region" description="Helical" evidence="7">
    <location>
        <begin position="166"/>
        <end position="184"/>
    </location>
</feature>
<proteinExistence type="predicted"/>
<feature type="transmembrane region" description="Helical" evidence="7">
    <location>
        <begin position="243"/>
        <end position="271"/>
    </location>
</feature>
<evidence type="ECO:0000256" key="5">
    <source>
        <dbReference type="ARBA" id="ARBA00023136"/>
    </source>
</evidence>
<gene>
    <name evidence="9" type="ORF">Ctob_011436</name>
</gene>
<dbReference type="InterPro" id="IPR005821">
    <property type="entry name" value="Ion_trans_dom"/>
</dbReference>
<dbReference type="PROSITE" id="PS00018">
    <property type="entry name" value="EF_HAND_1"/>
    <property type="match status" value="1"/>
</dbReference>
<evidence type="ECO:0000256" key="6">
    <source>
        <dbReference type="SAM" id="MobiDB-lite"/>
    </source>
</evidence>
<keyword evidence="5 7" id="KW-0472">Membrane</keyword>
<dbReference type="PANTHER" id="PTHR10037">
    <property type="entry name" value="VOLTAGE-GATED CATION CHANNEL CALCIUM AND SODIUM"/>
    <property type="match status" value="1"/>
</dbReference>
<dbReference type="GO" id="GO:0005509">
    <property type="term" value="F:calcium ion binding"/>
    <property type="evidence" value="ECO:0007669"/>
    <property type="project" value="InterPro"/>
</dbReference>
<dbReference type="Gene3D" id="1.20.120.350">
    <property type="entry name" value="Voltage-gated potassium channels. Chain C"/>
    <property type="match status" value="1"/>
</dbReference>
<feature type="transmembrane region" description="Helical" evidence="7">
    <location>
        <begin position="358"/>
        <end position="380"/>
    </location>
</feature>
<dbReference type="InterPro" id="IPR018247">
    <property type="entry name" value="EF_Hand_1_Ca_BS"/>
</dbReference>
<evidence type="ECO:0000313" key="9">
    <source>
        <dbReference type="EMBL" id="KOO33338.1"/>
    </source>
</evidence>
<dbReference type="SUPFAM" id="SSF81324">
    <property type="entry name" value="Voltage-gated potassium channels"/>
    <property type="match status" value="1"/>
</dbReference>
<accession>A0A0M0K4N4</accession>
<organism evidence="9 10">
    <name type="scientific">Chrysochromulina tobinii</name>
    <dbReference type="NCBI Taxonomy" id="1460289"/>
    <lineage>
        <taxon>Eukaryota</taxon>
        <taxon>Haptista</taxon>
        <taxon>Haptophyta</taxon>
        <taxon>Prymnesiophyceae</taxon>
        <taxon>Prymnesiales</taxon>
        <taxon>Chrysochromulinaceae</taxon>
        <taxon>Chrysochromulina</taxon>
    </lineage>
</organism>
<dbReference type="GO" id="GO:0005248">
    <property type="term" value="F:voltage-gated sodium channel activity"/>
    <property type="evidence" value="ECO:0007669"/>
    <property type="project" value="TreeGrafter"/>
</dbReference>
<evidence type="ECO:0000256" key="3">
    <source>
        <dbReference type="ARBA" id="ARBA00022837"/>
    </source>
</evidence>
<evidence type="ECO:0000313" key="10">
    <source>
        <dbReference type="Proteomes" id="UP000037460"/>
    </source>
</evidence>
<dbReference type="GO" id="GO:0001518">
    <property type="term" value="C:voltage-gated sodium channel complex"/>
    <property type="evidence" value="ECO:0007669"/>
    <property type="project" value="TreeGrafter"/>
</dbReference>
<comment type="subcellular location">
    <subcellularLocation>
        <location evidence="1">Membrane</location>
        <topology evidence="1">Multi-pass membrane protein</topology>
    </subcellularLocation>
</comment>
<feature type="transmembrane region" description="Helical" evidence="7">
    <location>
        <begin position="127"/>
        <end position="145"/>
    </location>
</feature>
<dbReference type="SUPFAM" id="SSF47473">
    <property type="entry name" value="EF-hand"/>
    <property type="match status" value="1"/>
</dbReference>
<dbReference type="Gene3D" id="1.10.287.70">
    <property type="match status" value="1"/>
</dbReference>
<dbReference type="InterPro" id="IPR002048">
    <property type="entry name" value="EF_hand_dom"/>
</dbReference>
<dbReference type="Proteomes" id="UP000037460">
    <property type="component" value="Unassembled WGS sequence"/>
</dbReference>
<dbReference type="OrthoDB" id="2984333at2759"/>
<keyword evidence="10" id="KW-1185">Reference proteome</keyword>
<dbReference type="PANTHER" id="PTHR10037:SF62">
    <property type="entry name" value="SODIUM CHANNEL PROTEIN 60E"/>
    <property type="match status" value="1"/>
</dbReference>
<evidence type="ECO:0000256" key="7">
    <source>
        <dbReference type="SAM" id="Phobius"/>
    </source>
</evidence>
<feature type="domain" description="EF-hand" evidence="8">
    <location>
        <begin position="17"/>
        <end position="52"/>
    </location>
</feature>
<feature type="region of interest" description="Disordered" evidence="6">
    <location>
        <begin position="408"/>
        <end position="448"/>
    </location>
</feature>
<keyword evidence="4 7" id="KW-1133">Transmembrane helix</keyword>
<dbReference type="InterPro" id="IPR011992">
    <property type="entry name" value="EF-hand-dom_pair"/>
</dbReference>
<dbReference type="InterPro" id="IPR027359">
    <property type="entry name" value="Volt_channel_dom_sf"/>
</dbReference>
<name>A0A0M0K4N4_9EUKA</name>
<dbReference type="CDD" id="cd00051">
    <property type="entry name" value="EFh"/>
    <property type="match status" value="1"/>
</dbReference>
<dbReference type="InterPro" id="IPR043203">
    <property type="entry name" value="VGCC_Ca_Na"/>
</dbReference>
<feature type="transmembrane region" description="Helical" evidence="7">
    <location>
        <begin position="196"/>
        <end position="213"/>
    </location>
</feature>
<protein>
    <recommendedName>
        <fullName evidence="8">EF-hand domain-containing protein</fullName>
    </recommendedName>
</protein>
<evidence type="ECO:0000256" key="4">
    <source>
        <dbReference type="ARBA" id="ARBA00022989"/>
    </source>
</evidence>
<evidence type="ECO:0000256" key="2">
    <source>
        <dbReference type="ARBA" id="ARBA00022692"/>
    </source>
</evidence>
<dbReference type="AlphaFoldDB" id="A0A0M0K4N4"/>
<keyword evidence="2 7" id="KW-0812">Transmembrane</keyword>
<evidence type="ECO:0000259" key="8">
    <source>
        <dbReference type="PROSITE" id="PS50222"/>
    </source>
</evidence>
<keyword evidence="3" id="KW-0106">Calcium</keyword>
<dbReference type="PROSITE" id="PS50222">
    <property type="entry name" value="EF_HAND_2"/>
    <property type="match status" value="1"/>
</dbReference>
<dbReference type="Gene3D" id="1.10.238.10">
    <property type="entry name" value="EF-hand"/>
    <property type="match status" value="1"/>
</dbReference>